<dbReference type="InterPro" id="IPR010131">
    <property type="entry name" value="MdtP/NodT-like"/>
</dbReference>
<comment type="subcellular location">
    <subcellularLocation>
        <location evidence="2">Cell outer membrane</location>
        <topology evidence="2">Lipid-anchor</topology>
    </subcellularLocation>
</comment>
<evidence type="ECO:0000256" key="3">
    <source>
        <dbReference type="SAM" id="Coils"/>
    </source>
</evidence>
<dbReference type="Gene3D" id="1.20.1600.10">
    <property type="entry name" value="Outer membrane efflux proteins (OEP)"/>
    <property type="match status" value="1"/>
</dbReference>
<dbReference type="EMBL" id="BSSU01000001">
    <property type="protein sequence ID" value="GLX80654.1"/>
    <property type="molecule type" value="Genomic_DNA"/>
</dbReference>
<dbReference type="SUPFAM" id="SSF56954">
    <property type="entry name" value="Outer membrane efflux proteins (OEP)"/>
    <property type="match status" value="1"/>
</dbReference>
<dbReference type="NCBIfam" id="TIGR01845">
    <property type="entry name" value="outer_NodT"/>
    <property type="match status" value="1"/>
</dbReference>
<feature type="signal peptide" evidence="2">
    <location>
        <begin position="1"/>
        <end position="29"/>
    </location>
</feature>
<dbReference type="Proteomes" id="UP001157133">
    <property type="component" value="Unassembled WGS sequence"/>
</dbReference>
<keyword evidence="2" id="KW-1134">Transmembrane beta strand</keyword>
<evidence type="ECO:0000256" key="2">
    <source>
        <dbReference type="RuleBase" id="RU362097"/>
    </source>
</evidence>
<gene>
    <name evidence="4" type="ORF">theurythT_01060</name>
</gene>
<dbReference type="Pfam" id="PF02321">
    <property type="entry name" value="OEP"/>
    <property type="match status" value="2"/>
</dbReference>
<proteinExistence type="inferred from homology"/>
<keyword evidence="2" id="KW-0732">Signal</keyword>
<evidence type="ECO:0000256" key="1">
    <source>
        <dbReference type="ARBA" id="ARBA00007613"/>
    </source>
</evidence>
<sequence length="468" mass="51288">MKFGRQIATLSVAAVLLAGCSTQSSINNATITPDLPSNWQQAQLGEDVNVHWLSQTSNPQLAALVYKALSNNRSLKQQAYGLAIQEQQVDISKADLWPEIDFSLNSSRQASGDPASYSNNNSLAIDVSYEIDIWGKLSDAKKQDHLTYLASKANYVNAKNQLISDVLNSYFELVSAQQLHALFKQRVNLSKENLDIISSGYKQGLNEALDVYLARNDLNAELSSLANQQARVQQASAAIEQLVGDYPAGTLVAANDIPILLDNLDIGVPSTLIKKRPSLQASWYELLAQDAALAFAHKQRFPSIRLSGSYGTQANELDDLLSGSSIAWSLLGGISAPLFNAGQLKAVEEQQALRLKQNEQAYLDSMFQAFAEIEQGITQEKSIKTQYNSTLAAKENAMIAQTLAFEQYQNGLVSYTTVLDAQERAFNAQSNVISLKKQLITNRINLYVALGGDFTDGLIKNELTNENQ</sequence>
<protein>
    <submittedName>
        <fullName evidence="4">AdeC/adeK/oprM family multidrug efflux complex outer membrane factor</fullName>
    </submittedName>
</protein>
<feature type="coiled-coil region" evidence="3">
    <location>
        <begin position="215"/>
        <end position="245"/>
    </location>
</feature>
<organism evidence="4 5">
    <name type="scientific">Thalassotalea eurytherma</name>
    <dbReference type="NCBI Taxonomy" id="1144278"/>
    <lineage>
        <taxon>Bacteria</taxon>
        <taxon>Pseudomonadati</taxon>
        <taxon>Pseudomonadota</taxon>
        <taxon>Gammaproteobacteria</taxon>
        <taxon>Alteromonadales</taxon>
        <taxon>Colwelliaceae</taxon>
        <taxon>Thalassotalea</taxon>
    </lineage>
</organism>
<keyword evidence="2" id="KW-0449">Lipoprotein</keyword>
<reference evidence="4 5" key="1">
    <citation type="submission" date="2023-03" db="EMBL/GenBank/DDBJ databases">
        <title>Draft genome sequence of Thalassotalea eurytherma JCM 18482T.</title>
        <authorList>
            <person name="Sawabe T."/>
        </authorList>
    </citation>
    <scope>NUCLEOTIDE SEQUENCE [LARGE SCALE GENOMIC DNA]</scope>
    <source>
        <strain evidence="4 5">JCM 18482</strain>
    </source>
</reference>
<keyword evidence="2" id="KW-0472">Membrane</keyword>
<keyword evidence="2" id="KW-0564">Palmitate</keyword>
<dbReference type="InterPro" id="IPR003423">
    <property type="entry name" value="OMP_efflux"/>
</dbReference>
<dbReference type="PROSITE" id="PS51257">
    <property type="entry name" value="PROKAR_LIPOPROTEIN"/>
    <property type="match status" value="1"/>
</dbReference>
<keyword evidence="5" id="KW-1185">Reference proteome</keyword>
<comment type="similarity">
    <text evidence="1 2">Belongs to the outer membrane factor (OMF) (TC 1.B.17) family.</text>
</comment>
<dbReference type="PANTHER" id="PTHR30203">
    <property type="entry name" value="OUTER MEMBRANE CATION EFFLUX PROTEIN"/>
    <property type="match status" value="1"/>
</dbReference>
<dbReference type="Gene3D" id="2.20.200.10">
    <property type="entry name" value="Outer membrane efflux proteins (OEP)"/>
    <property type="match status" value="1"/>
</dbReference>
<comment type="caution">
    <text evidence="4">The sequence shown here is derived from an EMBL/GenBank/DDBJ whole genome shotgun (WGS) entry which is preliminary data.</text>
</comment>
<keyword evidence="2" id="KW-0812">Transmembrane</keyword>
<evidence type="ECO:0000313" key="4">
    <source>
        <dbReference type="EMBL" id="GLX80654.1"/>
    </source>
</evidence>
<name>A0ABQ6GYC0_9GAMM</name>
<dbReference type="RefSeq" id="WP_284206134.1">
    <property type="nucleotide sequence ID" value="NZ_BSSU01000001.1"/>
</dbReference>
<feature type="chain" id="PRO_5044968258" evidence="2">
    <location>
        <begin position="30"/>
        <end position="468"/>
    </location>
</feature>
<keyword evidence="3" id="KW-0175">Coiled coil</keyword>
<evidence type="ECO:0000313" key="5">
    <source>
        <dbReference type="Proteomes" id="UP001157133"/>
    </source>
</evidence>
<dbReference type="PANTHER" id="PTHR30203:SF30">
    <property type="entry name" value="OUTER MEMBRANE PROTEIN-RELATED"/>
    <property type="match status" value="1"/>
</dbReference>
<accession>A0ABQ6GYC0</accession>